<dbReference type="InterPro" id="IPR041507">
    <property type="entry name" value="UCH_C"/>
</dbReference>
<dbReference type="InterPro" id="IPR036959">
    <property type="entry name" value="Peptidase_C12_UCH_sf"/>
</dbReference>
<dbReference type="PANTHER" id="PTHR10589">
    <property type="entry name" value="UBIQUITIN CARBOXYL-TERMINAL HYDROLASE"/>
    <property type="match status" value="1"/>
</dbReference>
<evidence type="ECO:0000256" key="9">
    <source>
        <dbReference type="PIRNR" id="PIRNR038120"/>
    </source>
</evidence>
<organism evidence="16 17">
    <name type="scientific">Allomyces macrogynus (strain ATCC 38327)</name>
    <name type="common">Allomyces javanicus var. macrogynus</name>
    <dbReference type="NCBI Taxonomy" id="578462"/>
    <lineage>
        <taxon>Eukaryota</taxon>
        <taxon>Fungi</taxon>
        <taxon>Fungi incertae sedis</taxon>
        <taxon>Blastocladiomycota</taxon>
        <taxon>Blastocladiomycetes</taxon>
        <taxon>Blastocladiales</taxon>
        <taxon>Blastocladiaceae</taxon>
        <taxon>Allomyces</taxon>
    </lineage>
</organism>
<evidence type="ECO:0000256" key="14">
    <source>
        <dbReference type="SAM" id="Coils"/>
    </source>
</evidence>
<name>A0A0L0SUV5_ALLM3</name>
<dbReference type="PROSITE" id="PS52048">
    <property type="entry name" value="UCH_DOMAIN"/>
    <property type="match status" value="1"/>
</dbReference>
<sequence length="329" mass="36999">MENGNWTLIESDPGVFTELIRAIGVQGLEVEEVWDLESYQATAGTNIYGFIFLFKYDSSLQGGRQPVPWDDVPDVFFANQVINNACATQAILSVLLNAPDSVQLGNELSEFKAFTSQFDPELKGLAITNSDTMRNAHNSFARADPFVNEDPVPDEDKEDNFHFVAYIPKHGTIYELDGLQQGPIIAGQYDTANPQSWVQHLVPAIQARMAQFAGTEIRFNLMAVIGSKHEQLQATIQSLEQQMAHLDLADPHRNMLEQERSIAVNQLVAEQEKAERYRRENLRRRHNYLPFALELLKQMARQGVLDPATAKAKEDKKANIAAHFAKKDS</sequence>
<dbReference type="Pfam" id="PF18031">
    <property type="entry name" value="UCH_C"/>
    <property type="match status" value="1"/>
</dbReference>
<comment type="similarity">
    <text evidence="3 9 12 13">Belongs to the peptidase C12 family.</text>
</comment>
<dbReference type="GO" id="GO:0006511">
    <property type="term" value="P:ubiquitin-dependent protein catabolic process"/>
    <property type="evidence" value="ECO:0007669"/>
    <property type="project" value="UniProtKB-UniRule"/>
</dbReference>
<dbReference type="GO" id="GO:0004843">
    <property type="term" value="F:cysteine-type deubiquitinase activity"/>
    <property type="evidence" value="ECO:0007669"/>
    <property type="project" value="UniProtKB-UniRule"/>
</dbReference>
<feature type="site" description="Transition state stabilizer" evidence="12">
    <location>
        <position position="80"/>
    </location>
</feature>
<dbReference type="GO" id="GO:0016579">
    <property type="term" value="P:protein deubiquitination"/>
    <property type="evidence" value="ECO:0007669"/>
    <property type="project" value="InterPro"/>
</dbReference>
<dbReference type="InterPro" id="IPR038765">
    <property type="entry name" value="Papain-like_cys_pep_sf"/>
</dbReference>
<evidence type="ECO:0000256" key="1">
    <source>
        <dbReference type="ARBA" id="ARBA00000707"/>
    </source>
</evidence>
<comment type="subcellular location">
    <subcellularLocation>
        <location evidence="2">Nucleus</location>
    </subcellularLocation>
</comment>
<dbReference type="FunFam" id="3.40.532.10:FF:000003">
    <property type="entry name" value="Ubiquitin carboxyl-terminal hydrolase"/>
    <property type="match status" value="1"/>
</dbReference>
<accession>A0A0L0SUV5</accession>
<dbReference type="CDD" id="cd09617">
    <property type="entry name" value="Peptidase_C12_UCH37_BAP1"/>
    <property type="match status" value="1"/>
</dbReference>
<evidence type="ECO:0000256" key="6">
    <source>
        <dbReference type="ARBA" id="ARBA00022801"/>
    </source>
</evidence>
<dbReference type="SUPFAM" id="SSF54001">
    <property type="entry name" value="Cysteine proteinases"/>
    <property type="match status" value="1"/>
</dbReference>
<keyword evidence="8" id="KW-0539">Nucleus</keyword>
<dbReference type="VEuPathDB" id="FungiDB:AMAG_10483"/>
<dbReference type="EMBL" id="GG745349">
    <property type="protein sequence ID" value="KNE66246.1"/>
    <property type="molecule type" value="Genomic_DNA"/>
</dbReference>
<feature type="active site" description="Proton donor" evidence="10 12">
    <location>
        <position position="162"/>
    </location>
</feature>
<reference evidence="17" key="2">
    <citation type="submission" date="2009-11" db="EMBL/GenBank/DDBJ databases">
        <title>The Genome Sequence of Allomyces macrogynus strain ATCC 38327.</title>
        <authorList>
            <consortium name="The Broad Institute Genome Sequencing Platform"/>
            <person name="Russ C."/>
            <person name="Cuomo C."/>
            <person name="Shea T."/>
            <person name="Young S.K."/>
            <person name="Zeng Q."/>
            <person name="Koehrsen M."/>
            <person name="Haas B."/>
            <person name="Borodovsky M."/>
            <person name="Guigo R."/>
            <person name="Alvarado L."/>
            <person name="Berlin A."/>
            <person name="Borenstein D."/>
            <person name="Chen Z."/>
            <person name="Engels R."/>
            <person name="Freedman E."/>
            <person name="Gellesch M."/>
            <person name="Goldberg J."/>
            <person name="Griggs A."/>
            <person name="Gujja S."/>
            <person name="Heiman D."/>
            <person name="Hepburn T."/>
            <person name="Howarth C."/>
            <person name="Jen D."/>
            <person name="Larson L."/>
            <person name="Lewis B."/>
            <person name="Mehta T."/>
            <person name="Park D."/>
            <person name="Pearson M."/>
            <person name="Roberts A."/>
            <person name="Saif S."/>
            <person name="Shenoy N."/>
            <person name="Sisk P."/>
            <person name="Stolte C."/>
            <person name="Sykes S."/>
            <person name="Walk T."/>
            <person name="White J."/>
            <person name="Yandava C."/>
            <person name="Burger G."/>
            <person name="Gray M.W."/>
            <person name="Holland P.W.H."/>
            <person name="King N."/>
            <person name="Lang F.B.F."/>
            <person name="Roger A.J."/>
            <person name="Ruiz-Trillo I."/>
            <person name="Lander E."/>
            <person name="Nusbaum C."/>
        </authorList>
    </citation>
    <scope>NUCLEOTIDE SEQUENCE [LARGE SCALE GENOMIC DNA]</scope>
    <source>
        <strain evidence="17">ATCC 38327</strain>
    </source>
</reference>
<dbReference type="OMA" id="YIQYEIQ"/>
<evidence type="ECO:0000256" key="7">
    <source>
        <dbReference type="ARBA" id="ARBA00022807"/>
    </source>
</evidence>
<dbReference type="Gene3D" id="3.40.532.10">
    <property type="entry name" value="Peptidase C12, ubiquitin carboxyl-terminal hydrolase"/>
    <property type="match status" value="1"/>
</dbReference>
<protein>
    <recommendedName>
        <fullName evidence="9 13">Ubiquitin carboxyl-terminal hydrolase</fullName>
        <ecNumber evidence="9 13">3.4.19.12</ecNumber>
    </recommendedName>
</protein>
<dbReference type="eggNOG" id="KOG2778">
    <property type="taxonomic scope" value="Eukaryota"/>
</dbReference>
<gene>
    <name evidence="16" type="ORF">AMAG_10483</name>
</gene>
<evidence type="ECO:0000313" key="17">
    <source>
        <dbReference type="Proteomes" id="UP000054350"/>
    </source>
</evidence>
<evidence type="ECO:0000256" key="10">
    <source>
        <dbReference type="PIRSR" id="PIRSR038120-1"/>
    </source>
</evidence>
<dbReference type="InterPro" id="IPR001578">
    <property type="entry name" value="Peptidase_C12_UCH"/>
</dbReference>
<dbReference type="PANTHER" id="PTHR10589:SF16">
    <property type="entry name" value="UBIQUITIN CARBOXYL-TERMINAL HYDROLASE ISOZYME L5"/>
    <property type="match status" value="1"/>
</dbReference>
<keyword evidence="17" id="KW-1185">Reference proteome</keyword>
<feature type="coiled-coil region" evidence="14">
    <location>
        <begin position="222"/>
        <end position="249"/>
    </location>
</feature>
<dbReference type="STRING" id="578462.A0A0L0SUV5"/>
<evidence type="ECO:0000256" key="3">
    <source>
        <dbReference type="ARBA" id="ARBA00009326"/>
    </source>
</evidence>
<keyword evidence="14" id="KW-0175">Coiled coil</keyword>
<evidence type="ECO:0000259" key="15">
    <source>
        <dbReference type="PROSITE" id="PS52048"/>
    </source>
</evidence>
<reference evidence="16 17" key="1">
    <citation type="submission" date="2009-11" db="EMBL/GenBank/DDBJ databases">
        <title>Annotation of Allomyces macrogynus ATCC 38327.</title>
        <authorList>
            <consortium name="The Broad Institute Genome Sequencing Platform"/>
            <person name="Russ C."/>
            <person name="Cuomo C."/>
            <person name="Burger G."/>
            <person name="Gray M.W."/>
            <person name="Holland P.W.H."/>
            <person name="King N."/>
            <person name="Lang F.B.F."/>
            <person name="Roger A.J."/>
            <person name="Ruiz-Trillo I."/>
            <person name="Young S.K."/>
            <person name="Zeng Q."/>
            <person name="Gargeya S."/>
            <person name="Fitzgerald M."/>
            <person name="Haas B."/>
            <person name="Abouelleil A."/>
            <person name="Alvarado L."/>
            <person name="Arachchi H.M."/>
            <person name="Berlin A."/>
            <person name="Chapman S.B."/>
            <person name="Gearin G."/>
            <person name="Goldberg J."/>
            <person name="Griggs A."/>
            <person name="Gujja S."/>
            <person name="Hansen M."/>
            <person name="Heiman D."/>
            <person name="Howarth C."/>
            <person name="Larimer J."/>
            <person name="Lui A."/>
            <person name="MacDonald P.J.P."/>
            <person name="McCowen C."/>
            <person name="Montmayeur A."/>
            <person name="Murphy C."/>
            <person name="Neiman D."/>
            <person name="Pearson M."/>
            <person name="Priest M."/>
            <person name="Roberts A."/>
            <person name="Saif S."/>
            <person name="Shea T."/>
            <person name="Sisk P."/>
            <person name="Stolte C."/>
            <person name="Sykes S."/>
            <person name="Wortman J."/>
            <person name="Nusbaum C."/>
            <person name="Birren B."/>
        </authorList>
    </citation>
    <scope>NUCLEOTIDE SEQUENCE [LARGE SCALE GENOMIC DNA]</scope>
    <source>
        <strain evidence="16 17">ATCC 38327</strain>
    </source>
</reference>
<dbReference type="GO" id="GO:0005737">
    <property type="term" value="C:cytoplasm"/>
    <property type="evidence" value="ECO:0007669"/>
    <property type="project" value="TreeGrafter"/>
</dbReference>
<keyword evidence="4 9" id="KW-0645">Protease</keyword>
<feature type="domain" description="UCH catalytic" evidence="15">
    <location>
        <begin position="5"/>
        <end position="226"/>
    </location>
</feature>
<evidence type="ECO:0000256" key="2">
    <source>
        <dbReference type="ARBA" id="ARBA00004123"/>
    </source>
</evidence>
<keyword evidence="7 9" id="KW-0788">Thiol protease</keyword>
<evidence type="ECO:0000256" key="4">
    <source>
        <dbReference type="ARBA" id="ARBA00022670"/>
    </source>
</evidence>
<dbReference type="PIRSF" id="PIRSF038120">
    <property type="entry name" value="Ubiquitinyl_hydrolase_UCH37"/>
    <property type="match status" value="1"/>
</dbReference>
<keyword evidence="6 9" id="KW-0378">Hydrolase</keyword>
<dbReference type="InterPro" id="IPR017390">
    <property type="entry name" value="Ubiquitinyl_hydrolase_UCH37"/>
</dbReference>
<keyword evidence="5 9" id="KW-0833">Ubl conjugation pathway</keyword>
<evidence type="ECO:0000256" key="8">
    <source>
        <dbReference type="ARBA" id="ARBA00023242"/>
    </source>
</evidence>
<dbReference type="OrthoDB" id="1924260at2759"/>
<dbReference type="EC" id="3.4.19.12" evidence="9 13"/>
<evidence type="ECO:0000256" key="12">
    <source>
        <dbReference type="PROSITE-ProRule" id="PRU01393"/>
    </source>
</evidence>
<proteinExistence type="inferred from homology"/>
<feature type="active site" description="Nucleophile" evidence="10 12">
    <location>
        <position position="86"/>
    </location>
</feature>
<comment type="catalytic activity">
    <reaction evidence="1 9 12 13">
        <text>Thiol-dependent hydrolysis of ester, thioester, amide, peptide and isopeptide bonds formed by the C-terminal Gly of ubiquitin (a 76-residue protein attached to proteins as an intracellular targeting signal).</text>
        <dbReference type="EC" id="3.4.19.12"/>
    </reaction>
</comment>
<evidence type="ECO:0000256" key="11">
    <source>
        <dbReference type="PIRSR" id="PIRSR038120-2"/>
    </source>
</evidence>
<feature type="site" description="Important for enzyme activity" evidence="11 12">
    <location>
        <position position="177"/>
    </location>
</feature>
<evidence type="ECO:0000256" key="5">
    <source>
        <dbReference type="ARBA" id="ARBA00022786"/>
    </source>
</evidence>
<dbReference type="PRINTS" id="PR00707">
    <property type="entry name" value="UBCTHYDRLASE"/>
</dbReference>
<dbReference type="Pfam" id="PF01088">
    <property type="entry name" value="Peptidase_C12"/>
    <property type="match status" value="1"/>
</dbReference>
<dbReference type="Proteomes" id="UP000054350">
    <property type="component" value="Unassembled WGS sequence"/>
</dbReference>
<dbReference type="Gene3D" id="1.20.58.860">
    <property type="match status" value="1"/>
</dbReference>
<dbReference type="PROSITE" id="PS52049">
    <property type="entry name" value="ULD"/>
    <property type="match status" value="1"/>
</dbReference>
<dbReference type="GO" id="GO:0005634">
    <property type="term" value="C:nucleus"/>
    <property type="evidence" value="ECO:0007669"/>
    <property type="project" value="UniProtKB-SubCell"/>
</dbReference>
<evidence type="ECO:0000313" key="16">
    <source>
        <dbReference type="EMBL" id="KNE66246.1"/>
    </source>
</evidence>
<evidence type="ECO:0000256" key="13">
    <source>
        <dbReference type="RuleBase" id="RU361215"/>
    </source>
</evidence>
<dbReference type="AlphaFoldDB" id="A0A0L0SUV5"/>